<dbReference type="GO" id="GO:0008324">
    <property type="term" value="F:monoatomic cation transmembrane transporter activity"/>
    <property type="evidence" value="ECO:0007669"/>
    <property type="project" value="InterPro"/>
</dbReference>
<dbReference type="KEGG" id="brv:CFK39_11625"/>
<dbReference type="PANTHER" id="PTHR43833:SF9">
    <property type="entry name" value="POTASSIUM CHANNEL PROTEIN YUGO-RELATED"/>
    <property type="match status" value="1"/>
</dbReference>
<dbReference type="SUPFAM" id="SSF81324">
    <property type="entry name" value="Voltage-gated potassium channels"/>
    <property type="match status" value="1"/>
</dbReference>
<gene>
    <name evidence="5" type="ORF">CFK39_11625</name>
</gene>
<feature type="transmembrane region" description="Helical" evidence="2">
    <location>
        <begin position="23"/>
        <end position="46"/>
    </location>
</feature>
<dbReference type="GO" id="GO:0006813">
    <property type="term" value="P:potassium ion transport"/>
    <property type="evidence" value="ECO:0007669"/>
    <property type="project" value="InterPro"/>
</dbReference>
<dbReference type="Gene3D" id="3.30.70.1450">
    <property type="entry name" value="Regulator of K+ conductance, C-terminal domain"/>
    <property type="match status" value="1"/>
</dbReference>
<dbReference type="OrthoDB" id="9799090at2"/>
<dbReference type="AlphaFoldDB" id="A0A220UED5"/>
<evidence type="ECO:0000256" key="1">
    <source>
        <dbReference type="ARBA" id="ARBA00004651"/>
    </source>
</evidence>
<feature type="domain" description="RCK N-terminal" evidence="3">
    <location>
        <begin position="352"/>
        <end position="473"/>
    </location>
</feature>
<accession>A0A220UED5</accession>
<protein>
    <submittedName>
        <fullName evidence="5">Potassium transporter</fullName>
    </submittedName>
</protein>
<dbReference type="InterPro" id="IPR036291">
    <property type="entry name" value="NAD(P)-bd_dom_sf"/>
</dbReference>
<reference evidence="6" key="1">
    <citation type="submission" date="2017-07" db="EMBL/GenBank/DDBJ databases">
        <title>Brachybacterium sp. VR2415.</title>
        <authorList>
            <person name="Tak E.J."/>
            <person name="Bae J.-W."/>
        </authorList>
    </citation>
    <scope>NUCLEOTIDE SEQUENCE [LARGE SCALE GENOMIC DNA]</scope>
    <source>
        <strain evidence="6">VR2415</strain>
    </source>
</reference>
<dbReference type="PANTHER" id="PTHR43833">
    <property type="entry name" value="POTASSIUM CHANNEL PROTEIN 2-RELATED-RELATED"/>
    <property type="match status" value="1"/>
</dbReference>
<organism evidence="5 6">
    <name type="scientific">Brachybacterium avium</name>
    <dbReference type="NCBI Taxonomy" id="2017485"/>
    <lineage>
        <taxon>Bacteria</taxon>
        <taxon>Bacillati</taxon>
        <taxon>Actinomycetota</taxon>
        <taxon>Actinomycetes</taxon>
        <taxon>Micrococcales</taxon>
        <taxon>Dermabacteraceae</taxon>
        <taxon>Brachybacterium</taxon>
    </lineage>
</organism>
<dbReference type="Pfam" id="PF02254">
    <property type="entry name" value="TrkA_N"/>
    <property type="match status" value="2"/>
</dbReference>
<keyword evidence="6" id="KW-1185">Reference proteome</keyword>
<name>A0A220UED5_9MICO</name>
<dbReference type="GO" id="GO:0005886">
    <property type="term" value="C:plasma membrane"/>
    <property type="evidence" value="ECO:0007669"/>
    <property type="project" value="UniProtKB-SubCell"/>
</dbReference>
<proteinExistence type="predicted"/>
<evidence type="ECO:0000259" key="3">
    <source>
        <dbReference type="PROSITE" id="PS51201"/>
    </source>
</evidence>
<evidence type="ECO:0000256" key="2">
    <source>
        <dbReference type="SAM" id="Phobius"/>
    </source>
</evidence>
<keyword evidence="2" id="KW-1133">Transmembrane helix</keyword>
<comment type="subcellular location">
    <subcellularLocation>
        <location evidence="1">Cell membrane</location>
        <topology evidence="1">Multi-pass membrane protein</topology>
    </subcellularLocation>
</comment>
<evidence type="ECO:0000259" key="4">
    <source>
        <dbReference type="PROSITE" id="PS51202"/>
    </source>
</evidence>
<dbReference type="PROSITE" id="PS51201">
    <property type="entry name" value="RCK_N"/>
    <property type="match status" value="1"/>
</dbReference>
<sequence length="581" mass="63227">MGLSTAERPRAERLLFARRRSKAGVVILGVGALMVVVYSVVFKLLMAHEVTDHSWATAVYWTVTTMSTLGYGDVTFTSDLGRLFSMFVLLSGIVYILVLLPFYVIQYVVTPWLDRRRAARTPRRVPPALRDHVLLVGSDAVTQAFAARAERCQVPAVLVLEDIALAGELHDQGRQVVVGPLDSAMTYRSAGAARARLVISTLSDTANTNVAFTVRQAAAKVPVAVTASKPVSVDVLDLAGADHVLELGQVLGREMASRVLGSTGRFHAIGSFGTTIIAEAAVRGTSLVGLTLGEALPLLRSRVRILAIMRKGRLRAMTPDLRITDATVLVLAGQEEDLARYDEQFQSGEISEDPVVILGGGRVGRAASRALSDEGVPNTIVELEPGRVENSYSVLEGTASYAVVAGDAADQRVLRRAGLETASAVLVTPRDDDLNVYLTLFCRRLRPELQMVSRATYERNVATLYRAGADSVLSYATIGATDLWNRAGLSHRVLVAEGNELFLVPRPASLARRSVRDDEVRRRTGCHIVAVLDEDGTLGYDTESIPSAPVQLLLLGDRHAERRFRETYLGRRRLGRRPGRR</sequence>
<dbReference type="Pfam" id="PF07885">
    <property type="entry name" value="Ion_trans_2"/>
    <property type="match status" value="1"/>
</dbReference>
<dbReference type="Gene3D" id="1.10.287.70">
    <property type="match status" value="1"/>
</dbReference>
<dbReference type="InterPro" id="IPR036721">
    <property type="entry name" value="RCK_C_sf"/>
</dbReference>
<feature type="transmembrane region" description="Helical" evidence="2">
    <location>
        <begin position="58"/>
        <end position="76"/>
    </location>
</feature>
<evidence type="ECO:0000313" key="6">
    <source>
        <dbReference type="Proteomes" id="UP000198398"/>
    </source>
</evidence>
<evidence type="ECO:0000313" key="5">
    <source>
        <dbReference type="EMBL" id="ASK66360.1"/>
    </source>
</evidence>
<dbReference type="InterPro" id="IPR003148">
    <property type="entry name" value="RCK_N"/>
</dbReference>
<dbReference type="InterPro" id="IPR013099">
    <property type="entry name" value="K_chnl_dom"/>
</dbReference>
<keyword evidence="2" id="KW-0812">Transmembrane</keyword>
<dbReference type="SUPFAM" id="SSF116726">
    <property type="entry name" value="TrkA C-terminal domain-like"/>
    <property type="match status" value="1"/>
</dbReference>
<dbReference type="Gene3D" id="3.40.50.720">
    <property type="entry name" value="NAD(P)-binding Rossmann-like Domain"/>
    <property type="match status" value="2"/>
</dbReference>
<dbReference type="RefSeq" id="WP_089065600.1">
    <property type="nucleotide sequence ID" value="NZ_CP022316.1"/>
</dbReference>
<dbReference type="SUPFAM" id="SSF51735">
    <property type="entry name" value="NAD(P)-binding Rossmann-fold domains"/>
    <property type="match status" value="2"/>
</dbReference>
<dbReference type="Proteomes" id="UP000198398">
    <property type="component" value="Chromosome"/>
</dbReference>
<feature type="transmembrane region" description="Helical" evidence="2">
    <location>
        <begin position="83"/>
        <end position="105"/>
    </location>
</feature>
<feature type="domain" description="RCK C-terminal" evidence="4">
    <location>
        <begin position="264"/>
        <end position="347"/>
    </location>
</feature>
<dbReference type="InterPro" id="IPR050721">
    <property type="entry name" value="Trk_Ktr_HKT_K-transport"/>
</dbReference>
<keyword evidence="2" id="KW-0472">Membrane</keyword>
<dbReference type="EMBL" id="CP022316">
    <property type="protein sequence ID" value="ASK66360.1"/>
    <property type="molecule type" value="Genomic_DNA"/>
</dbReference>
<dbReference type="InterPro" id="IPR006037">
    <property type="entry name" value="RCK_C"/>
</dbReference>
<dbReference type="PROSITE" id="PS51202">
    <property type="entry name" value="RCK_C"/>
    <property type="match status" value="1"/>
</dbReference>